<evidence type="ECO:0000256" key="1">
    <source>
        <dbReference type="SAM" id="Phobius"/>
    </source>
</evidence>
<dbReference type="Proteomes" id="UP000215148">
    <property type="component" value="Chromosome 1"/>
</dbReference>
<dbReference type="RefSeq" id="WP_010319496.1">
    <property type="nucleotide sequence ID" value="NZ_CAWNHI010000001.1"/>
</dbReference>
<dbReference type="NCBIfam" id="TIGR02532">
    <property type="entry name" value="IV_pilin_GFxxxE"/>
    <property type="match status" value="1"/>
</dbReference>
<evidence type="ECO:0000313" key="2">
    <source>
        <dbReference type="EMBL" id="ASU21734.1"/>
    </source>
</evidence>
<feature type="transmembrane region" description="Helical" evidence="1">
    <location>
        <begin position="7"/>
        <end position="28"/>
    </location>
</feature>
<dbReference type="Pfam" id="PF07963">
    <property type="entry name" value="N_methyl"/>
    <property type="match status" value="1"/>
</dbReference>
<accession>A0A223MW47</accession>
<protein>
    <submittedName>
        <fullName evidence="2">Type IV pilin</fullName>
    </submittedName>
</protein>
<dbReference type="PROSITE" id="PS00409">
    <property type="entry name" value="PROKAR_NTER_METHYL"/>
    <property type="match status" value="1"/>
</dbReference>
<dbReference type="InterPro" id="IPR012902">
    <property type="entry name" value="N_methyl_site"/>
</dbReference>
<evidence type="ECO:0000313" key="3">
    <source>
        <dbReference type="Proteomes" id="UP000215148"/>
    </source>
</evidence>
<dbReference type="KEGG" id="vqi:CCZ37_03605"/>
<keyword evidence="1" id="KW-1133">Transmembrane helix</keyword>
<gene>
    <name evidence="2" type="ORF">CCZ37_03605</name>
</gene>
<keyword evidence="1" id="KW-0472">Membrane</keyword>
<organism evidence="2 3">
    <name type="scientific">Vibrio qinghaiensis</name>
    <dbReference type="NCBI Taxonomy" id="2025808"/>
    <lineage>
        <taxon>Bacteria</taxon>
        <taxon>Pseudomonadati</taxon>
        <taxon>Pseudomonadota</taxon>
        <taxon>Gammaproteobacteria</taxon>
        <taxon>Vibrionales</taxon>
        <taxon>Vibrionaceae</taxon>
        <taxon>Vibrio</taxon>
    </lineage>
</organism>
<keyword evidence="3" id="KW-1185">Reference proteome</keyword>
<keyword evidence="1" id="KW-0812">Transmembrane</keyword>
<reference evidence="2 3" key="1">
    <citation type="submission" date="2017-08" db="EMBL/GenBank/DDBJ databases">
        <title>The Vibrio qinghaiensis sp.-Q67 is a luminous bacteria isolated firstly from Qinghai lake, Qinghai province, China, which has been proved to be very sensitive to detect environmental and food pollutants. Therefore, complete genome analysis of V. qinghaiensis sp.-Q67 highlights the potential application of this strain on detection of hazards in the contaminated environments.</title>
        <authorList>
            <person name="Gong L."/>
        </authorList>
    </citation>
    <scope>NUCLEOTIDE SEQUENCE [LARGE SCALE GENOMIC DNA]</scope>
    <source>
        <strain evidence="2 3">Q67</strain>
    </source>
</reference>
<proteinExistence type="predicted"/>
<name>A0A223MW47_9VIBR</name>
<dbReference type="AlphaFoldDB" id="A0A223MW47"/>
<sequence>MISKQQGFSLIEVMISFVLIGVGALGLVKLQVLVEQKADFAVHSIEALHLAEQKLEWFRTRGASAAISTLTPADFDSDIVNGQDHSHPFYTLSWSVPTVSLSGSLKTIYIESYWYDRQGNKQSVELKTMISQFSEFD</sequence>
<dbReference type="EMBL" id="CP022741">
    <property type="protein sequence ID" value="ASU21734.1"/>
    <property type="molecule type" value="Genomic_DNA"/>
</dbReference>